<keyword evidence="1" id="KW-0472">Membrane</keyword>
<accession>A0A3D4V5F1</accession>
<dbReference type="EMBL" id="DPIY01000005">
    <property type="protein sequence ID" value="HCT56340.1"/>
    <property type="molecule type" value="Genomic_DNA"/>
</dbReference>
<dbReference type="Gene3D" id="3.30.530.20">
    <property type="match status" value="1"/>
</dbReference>
<evidence type="ECO:0000313" key="2">
    <source>
        <dbReference type="EMBL" id="HCT56340.1"/>
    </source>
</evidence>
<dbReference type="InterPro" id="IPR023393">
    <property type="entry name" value="START-like_dom_sf"/>
</dbReference>
<dbReference type="SUPFAM" id="SSF55961">
    <property type="entry name" value="Bet v1-like"/>
    <property type="match status" value="1"/>
</dbReference>
<evidence type="ECO:0008006" key="4">
    <source>
        <dbReference type="Google" id="ProtNLM"/>
    </source>
</evidence>
<dbReference type="AlphaFoldDB" id="A0A3D4V5F1"/>
<reference evidence="2 3" key="1">
    <citation type="journal article" date="2018" name="Nat. Biotechnol.">
        <title>A standardized bacterial taxonomy based on genome phylogeny substantially revises the tree of life.</title>
        <authorList>
            <person name="Parks D.H."/>
            <person name="Chuvochina M."/>
            <person name="Waite D.W."/>
            <person name="Rinke C."/>
            <person name="Skarshewski A."/>
            <person name="Chaumeil P.A."/>
            <person name="Hugenholtz P."/>
        </authorList>
    </citation>
    <scope>NUCLEOTIDE SEQUENCE [LARGE SCALE GENOMIC DNA]</scope>
    <source>
        <strain evidence="2">UBA8844</strain>
    </source>
</reference>
<feature type="transmembrane region" description="Helical" evidence="1">
    <location>
        <begin position="6"/>
        <end position="28"/>
    </location>
</feature>
<gene>
    <name evidence="2" type="ORF">DGD08_03915</name>
</gene>
<keyword evidence="1" id="KW-0812">Transmembrane</keyword>
<proteinExistence type="predicted"/>
<protein>
    <recommendedName>
        <fullName evidence="4">SRPBCC family protein</fullName>
    </recommendedName>
</protein>
<evidence type="ECO:0000256" key="1">
    <source>
        <dbReference type="SAM" id="Phobius"/>
    </source>
</evidence>
<evidence type="ECO:0000313" key="3">
    <source>
        <dbReference type="Proteomes" id="UP000264071"/>
    </source>
</evidence>
<name>A0A3D4V5F1_9BACT</name>
<organism evidence="2 3">
    <name type="scientific">Gemmatimonas aurantiaca</name>
    <dbReference type="NCBI Taxonomy" id="173480"/>
    <lineage>
        <taxon>Bacteria</taxon>
        <taxon>Pseudomonadati</taxon>
        <taxon>Gemmatimonadota</taxon>
        <taxon>Gemmatimonadia</taxon>
        <taxon>Gemmatimonadales</taxon>
        <taxon>Gemmatimonadaceae</taxon>
        <taxon>Gemmatimonas</taxon>
    </lineage>
</organism>
<keyword evidence="1" id="KW-1133">Transmembrane helix</keyword>
<comment type="caution">
    <text evidence="2">The sequence shown here is derived from an EMBL/GenBank/DDBJ whole genome shotgun (WGS) entry which is preliminary data.</text>
</comment>
<sequence length="153" mass="17229">MMNWILVVMGVIASIILAMLIGGLMAPARLDITRTIRIAARRDEVWRVVRGVQQIPDWAPQLPALEVTQEDMPSTLTVRLRNDSQELVGEWRLRLEVAGDGTDLSVFESSVTSNPIARFLRSFRNRNLRVDGFLGGVAEQLGDYRATPRDQQQ</sequence>
<dbReference type="Proteomes" id="UP000264071">
    <property type="component" value="Unassembled WGS sequence"/>
</dbReference>